<evidence type="ECO:0000259" key="2">
    <source>
        <dbReference type="Pfam" id="PF00582"/>
    </source>
</evidence>
<protein>
    <submittedName>
        <fullName evidence="3">Universal stress protein family 4</fullName>
    </submittedName>
</protein>
<dbReference type="InterPro" id="IPR006016">
    <property type="entry name" value="UspA"/>
</dbReference>
<dbReference type="InterPro" id="IPR006015">
    <property type="entry name" value="Universal_stress_UspA"/>
</dbReference>
<accession>A0A0X8X8K9</accession>
<dbReference type="PANTHER" id="PTHR46268:SF6">
    <property type="entry name" value="UNIVERSAL STRESS PROTEIN UP12"/>
    <property type="match status" value="1"/>
</dbReference>
<organism evidence="3 4">
    <name type="scientific">Halorhodospira halochloris</name>
    <name type="common">Ectothiorhodospira halochloris</name>
    <dbReference type="NCBI Taxonomy" id="1052"/>
    <lineage>
        <taxon>Bacteria</taxon>
        <taxon>Pseudomonadati</taxon>
        <taxon>Pseudomonadota</taxon>
        <taxon>Gammaproteobacteria</taxon>
        <taxon>Chromatiales</taxon>
        <taxon>Ectothiorhodospiraceae</taxon>
        <taxon>Halorhodospira</taxon>
    </lineage>
</organism>
<dbReference type="Pfam" id="PF00582">
    <property type="entry name" value="Usp"/>
    <property type="match status" value="2"/>
</dbReference>
<dbReference type="KEGG" id="hhk:HH1059_08100"/>
<gene>
    <name evidence="3" type="ORF">HH1059_08100</name>
</gene>
<dbReference type="CDD" id="cd00293">
    <property type="entry name" value="USP-like"/>
    <property type="match status" value="2"/>
</dbReference>
<evidence type="ECO:0000313" key="3">
    <source>
        <dbReference type="EMBL" id="BAU57500.2"/>
    </source>
</evidence>
<proteinExistence type="inferred from homology"/>
<feature type="domain" description="UspA" evidence="2">
    <location>
        <begin position="1"/>
        <end position="146"/>
    </location>
</feature>
<dbReference type="EMBL" id="AP017372">
    <property type="protein sequence ID" value="BAU57500.2"/>
    <property type="molecule type" value="Genomic_DNA"/>
</dbReference>
<keyword evidence="4" id="KW-1185">Reference proteome</keyword>
<sequence>MQKVLLATDLSAHGDRAGRRAVQLVRRREVELRVVHVIQADLEEDALRRLFGDSVAVETLQADLLQSTQETISERLAGELAGTSADYSVSCIMGRGHPEISAQAQEWGAELVVIGAHGHHGVRDFFLGTTAESLVHDLKQSVLIVKSSSVADYRRVVVPVDFSQRSLNALQFARILAPQAVIEVVHVFDTTPFERLYRSSSAGSQMRQVVELGKEESRQKLARWISDSGSIGHEIASQSLRCGYPPKEIVAAAEESNADLIVLGTRGLSHWRGAMAGSVARRVLQQAECDVALERCE</sequence>
<evidence type="ECO:0000256" key="1">
    <source>
        <dbReference type="ARBA" id="ARBA00008791"/>
    </source>
</evidence>
<reference evidence="3" key="1">
    <citation type="submission" date="2016-02" db="EMBL/GenBank/DDBJ databases">
        <title>Halorhodospira halochloris DSM-1059 complete genome, version 2.</title>
        <authorList>
            <person name="Tsukatani Y."/>
        </authorList>
    </citation>
    <scope>NUCLEOTIDE SEQUENCE</scope>
    <source>
        <strain evidence="3">DSM 1059</strain>
    </source>
</reference>
<dbReference type="Gene3D" id="3.40.50.620">
    <property type="entry name" value="HUPs"/>
    <property type="match status" value="2"/>
</dbReference>
<comment type="similarity">
    <text evidence="1">Belongs to the universal stress protein A family.</text>
</comment>
<dbReference type="SUPFAM" id="SSF52402">
    <property type="entry name" value="Adenine nucleotide alpha hydrolases-like"/>
    <property type="match status" value="2"/>
</dbReference>
<dbReference type="PRINTS" id="PR01438">
    <property type="entry name" value="UNVRSLSTRESS"/>
</dbReference>
<dbReference type="InterPro" id="IPR014729">
    <property type="entry name" value="Rossmann-like_a/b/a_fold"/>
</dbReference>
<feature type="domain" description="UspA" evidence="2">
    <location>
        <begin position="153"/>
        <end position="292"/>
    </location>
</feature>
<dbReference type="Proteomes" id="UP000218890">
    <property type="component" value="Chromosome"/>
</dbReference>
<dbReference type="AlphaFoldDB" id="A0A0X8X8K9"/>
<dbReference type="PANTHER" id="PTHR46268">
    <property type="entry name" value="STRESS RESPONSE PROTEIN NHAX"/>
    <property type="match status" value="1"/>
</dbReference>
<name>A0A0X8X8K9_HALHR</name>
<evidence type="ECO:0000313" key="4">
    <source>
        <dbReference type="Proteomes" id="UP000218890"/>
    </source>
</evidence>